<evidence type="ECO:0000256" key="4">
    <source>
        <dbReference type="SAM" id="MobiDB-lite"/>
    </source>
</evidence>
<dbReference type="Proteomes" id="UP000694390">
    <property type="component" value="Unassembled WGS sequence"/>
</dbReference>
<dbReference type="SUPFAM" id="SSF56854">
    <property type="entry name" value="Bcl-2 inhibitors of programmed cell death"/>
    <property type="match status" value="1"/>
</dbReference>
<dbReference type="OrthoDB" id="9948726at2759"/>
<feature type="region of interest" description="Disordered" evidence="4">
    <location>
        <begin position="64"/>
        <end position="105"/>
    </location>
</feature>
<keyword evidence="3" id="KW-0053">Apoptosis</keyword>
<sequence length="336" mass="38095">MILSCNIFPQPGGKMNSTSDANMEEISLEDEDKDTVEYKVLMAYAQRRLSVSKYGQLLKREAKTLKGSSTEREEREGIPQAGKGERHQELSIQDKGPTAQRKKQKKKKFIWRRLLLSCARGEREEGPEVLATNQDTVNGYGIKMPLALQISEGEAKDFLHVADQLAKIVNARSHSAPRKVGFRALERTPSLEADGGQLKFPQQEGGEKDEEERIIETIVALLRQSGDKLEETIKEDRTFYHCITKMLSYAFFKKLTDQYLKEIPGDSTRETEGKIQCTKAAFVMEVTTRLTAVDNHPMNMVLGFGVKYLKEHFSPWIQNHGGWENALGLLDEEEVE</sequence>
<organism evidence="5 6">
    <name type="scientific">Gopherus evgoodei</name>
    <name type="common">Goodes thornscrub tortoise</name>
    <dbReference type="NCBI Taxonomy" id="1825980"/>
    <lineage>
        <taxon>Eukaryota</taxon>
        <taxon>Metazoa</taxon>
        <taxon>Chordata</taxon>
        <taxon>Craniata</taxon>
        <taxon>Vertebrata</taxon>
        <taxon>Euteleostomi</taxon>
        <taxon>Archelosauria</taxon>
        <taxon>Testudinata</taxon>
        <taxon>Testudines</taxon>
        <taxon>Cryptodira</taxon>
        <taxon>Durocryptodira</taxon>
        <taxon>Testudinoidea</taxon>
        <taxon>Testudinidae</taxon>
        <taxon>Gopherus</taxon>
    </lineage>
</organism>
<dbReference type="PANTHER" id="PTHR14965">
    <property type="entry name" value="SI:CH73-248E21.1"/>
    <property type="match status" value="1"/>
</dbReference>
<dbReference type="CTD" id="79370"/>
<accession>A0A8C4VD91</accession>
<comment type="similarity">
    <text evidence="1">Belongs to the Bcl-2 family.</text>
</comment>
<reference evidence="5" key="2">
    <citation type="submission" date="2025-09" db="UniProtKB">
        <authorList>
            <consortium name="Ensembl"/>
        </authorList>
    </citation>
    <scope>IDENTIFICATION</scope>
</reference>
<protein>
    <submittedName>
        <fullName evidence="5">BCL2 like 14</fullName>
    </submittedName>
</protein>
<evidence type="ECO:0000256" key="2">
    <source>
        <dbReference type="ARBA" id="ARBA00022553"/>
    </source>
</evidence>
<dbReference type="Gene3D" id="1.10.437.10">
    <property type="entry name" value="Blc2-like"/>
    <property type="match status" value="1"/>
</dbReference>
<keyword evidence="2" id="KW-0597">Phosphoprotein</keyword>
<dbReference type="GO" id="GO:0005829">
    <property type="term" value="C:cytosol"/>
    <property type="evidence" value="ECO:0007669"/>
    <property type="project" value="Ensembl"/>
</dbReference>
<reference evidence="5" key="1">
    <citation type="submission" date="2025-08" db="UniProtKB">
        <authorList>
            <consortium name="Ensembl"/>
        </authorList>
    </citation>
    <scope>IDENTIFICATION</scope>
</reference>
<dbReference type="InterPro" id="IPR002475">
    <property type="entry name" value="Bcl2-like"/>
</dbReference>
<dbReference type="InterPro" id="IPR036834">
    <property type="entry name" value="Bcl-2-like_sf"/>
</dbReference>
<name>A0A8C4VD91_9SAUR</name>
<dbReference type="GO" id="GO:2001236">
    <property type="term" value="P:regulation of extrinsic apoptotic signaling pathway"/>
    <property type="evidence" value="ECO:0007669"/>
    <property type="project" value="TreeGrafter"/>
</dbReference>
<keyword evidence="6" id="KW-1185">Reference proteome</keyword>
<dbReference type="PROSITE" id="PS01258">
    <property type="entry name" value="BH2"/>
    <property type="match status" value="1"/>
</dbReference>
<dbReference type="GeneTree" id="ENSGT00940000154318"/>
<dbReference type="GeneID" id="115637764"/>
<proteinExistence type="inferred from homology"/>
<dbReference type="GO" id="GO:0019901">
    <property type="term" value="F:protein kinase binding"/>
    <property type="evidence" value="ECO:0007669"/>
    <property type="project" value="Ensembl"/>
</dbReference>
<dbReference type="PANTHER" id="PTHR14965:SF1">
    <property type="entry name" value="APOPTOSIS FACILITATOR BCL-2-LIKE PROTEIN 14"/>
    <property type="match status" value="1"/>
</dbReference>
<dbReference type="InterPro" id="IPR020726">
    <property type="entry name" value="Bcl2_BH2_motif_CS"/>
</dbReference>
<evidence type="ECO:0000256" key="3">
    <source>
        <dbReference type="ARBA" id="ARBA00022703"/>
    </source>
</evidence>
<feature type="compositionally biased region" description="Basic and acidic residues" evidence="4">
    <location>
        <begin position="64"/>
        <end position="89"/>
    </location>
</feature>
<dbReference type="RefSeq" id="XP_030395220.1">
    <property type="nucleotide sequence ID" value="XM_030539360.1"/>
</dbReference>
<gene>
    <name evidence="5" type="primary">BCL2L14</name>
</gene>
<evidence type="ECO:0000256" key="1">
    <source>
        <dbReference type="ARBA" id="ARBA00009458"/>
    </source>
</evidence>
<dbReference type="Ensembl" id="ENSGEVT00005000838.1">
    <property type="protein sequence ID" value="ENSGEVP00005000783.1"/>
    <property type="gene ID" value="ENSGEVG00005000655.1"/>
</dbReference>
<evidence type="ECO:0000313" key="5">
    <source>
        <dbReference type="Ensembl" id="ENSGEVP00005000783.1"/>
    </source>
</evidence>
<dbReference type="PROSITE" id="PS50062">
    <property type="entry name" value="BCL2_FAMILY"/>
    <property type="match status" value="1"/>
</dbReference>
<evidence type="ECO:0000313" key="6">
    <source>
        <dbReference type="Proteomes" id="UP000694390"/>
    </source>
</evidence>
<dbReference type="AlphaFoldDB" id="A0A8C4VD91"/>
<dbReference type="GO" id="GO:0006915">
    <property type="term" value="P:apoptotic process"/>
    <property type="evidence" value="ECO:0007669"/>
    <property type="project" value="UniProtKB-KW"/>
</dbReference>